<sequence length="783" mass="85007">MDYASEPMRSGVDHYVPNDGDKLYINNEEDFTVSDISHGMTTAIGMAVDDQVYGLGEVRVIGLDNLVGNRDYHPNGHNINAHTDDDIIDPDEEGDVVLQLHGTKPSPNLSRSTSLSSLTNEFYRVRDSNGKVAISERWTHSTTPKNYDELSFDEKYTYIHNDVHNMNNSGVEVTIPERLYHVTTPAMDDELSFDEKYTYSHPPSDASSFLKGNMDTGWPSLSSTRTPIEGNFHTSLAINGHAQNVECIRSMGHLNNLTLGPNGLDDVGSHTQNTFSDKSMSRSIAFPTYVYNRFSHYSRKKKAWIASSTALFLAVVIIAFVMGFGGYHVDQSSTSNTIPGYETFEIQEVPKRENSSLEPIADSDVDVVLASVLNGHDDAEHAEHEKTLPSQTAVTSKPETESQVDEGNVIHYIDNLLENNEQSMLYPLPTTAPVASDNSGGLFDFDANPSHSPVLYVSSTSSLTPQSTINQLTHSSESPTKQATTNPTQMATPEPTLPPTPSPSGKPTPVPIESIPVPTRHPRKRQSLKPQNQNPVPTYPTPTNPRPNNPVPNNPKPNPAPTQSRPTNPKPNDSKPGELKPNNPMAKSPGPTVDNIVRPSISPSPVLSTSLPSQLSGTVPPTEHFSNIHQSGLPSPNLMLTPPEPAPLPQTFPPSELPKEPTPEPTSEATLETPAVAPPEPIPESTQMLTDEPSLPIAFATPEPTPEPTPLPTPEPTPLPTPQPTPNPTPEPTPAPSPEPTPAPSPEPTPEPTPKPLECSERQFSYNSAKKECTNAMATGEYG</sequence>
<feature type="region of interest" description="Disordered" evidence="1">
    <location>
        <begin position="466"/>
        <end position="783"/>
    </location>
</feature>
<feature type="compositionally biased region" description="Pro residues" evidence="1">
    <location>
        <begin position="703"/>
        <end position="755"/>
    </location>
</feature>
<feature type="compositionally biased region" description="Low complexity" evidence="1">
    <location>
        <begin position="599"/>
        <end position="616"/>
    </location>
</feature>
<name>A0ABD3P8J8_9STRA</name>
<dbReference type="AlphaFoldDB" id="A0ABD3P8J8"/>
<organism evidence="3 4">
    <name type="scientific">Cyclotella cryptica</name>
    <dbReference type="NCBI Taxonomy" id="29204"/>
    <lineage>
        <taxon>Eukaryota</taxon>
        <taxon>Sar</taxon>
        <taxon>Stramenopiles</taxon>
        <taxon>Ochrophyta</taxon>
        <taxon>Bacillariophyta</taxon>
        <taxon>Coscinodiscophyceae</taxon>
        <taxon>Thalassiosirophycidae</taxon>
        <taxon>Stephanodiscales</taxon>
        <taxon>Stephanodiscaceae</taxon>
        <taxon>Cyclotella</taxon>
    </lineage>
</organism>
<feature type="region of interest" description="Disordered" evidence="1">
    <location>
        <begin position="379"/>
        <end position="406"/>
    </location>
</feature>
<feature type="compositionally biased region" description="Pro residues" evidence="1">
    <location>
        <begin position="642"/>
        <end position="656"/>
    </location>
</feature>
<keyword evidence="2" id="KW-0472">Membrane</keyword>
<feature type="compositionally biased region" description="Polar residues" evidence="1">
    <location>
        <begin position="624"/>
        <end position="634"/>
    </location>
</feature>
<evidence type="ECO:0000256" key="1">
    <source>
        <dbReference type="SAM" id="MobiDB-lite"/>
    </source>
</evidence>
<keyword evidence="2" id="KW-1133">Transmembrane helix</keyword>
<feature type="compositionally biased region" description="Pro residues" evidence="1">
    <location>
        <begin position="495"/>
        <end position="510"/>
    </location>
</feature>
<feature type="compositionally biased region" description="Pro residues" evidence="1">
    <location>
        <begin position="537"/>
        <end position="560"/>
    </location>
</feature>
<feature type="transmembrane region" description="Helical" evidence="2">
    <location>
        <begin position="303"/>
        <end position="327"/>
    </location>
</feature>
<proteinExistence type="predicted"/>
<gene>
    <name evidence="3" type="ORF">HJC23_001284</name>
</gene>
<reference evidence="3 4" key="1">
    <citation type="journal article" date="2020" name="G3 (Bethesda)">
        <title>Improved Reference Genome for Cyclotella cryptica CCMP332, a Model for Cell Wall Morphogenesis, Salinity Adaptation, and Lipid Production in Diatoms (Bacillariophyta).</title>
        <authorList>
            <person name="Roberts W.R."/>
            <person name="Downey K.M."/>
            <person name="Ruck E.C."/>
            <person name="Traller J.C."/>
            <person name="Alverson A.J."/>
        </authorList>
    </citation>
    <scope>NUCLEOTIDE SEQUENCE [LARGE SCALE GENOMIC DNA]</scope>
    <source>
        <strain evidence="3 4">CCMP332</strain>
    </source>
</reference>
<dbReference type="EMBL" id="JABMIG020000237">
    <property type="protein sequence ID" value="KAL3784400.1"/>
    <property type="molecule type" value="Genomic_DNA"/>
</dbReference>
<evidence type="ECO:0000256" key="2">
    <source>
        <dbReference type="SAM" id="Phobius"/>
    </source>
</evidence>
<dbReference type="Proteomes" id="UP001516023">
    <property type="component" value="Unassembled WGS sequence"/>
</dbReference>
<feature type="compositionally biased region" description="Polar residues" evidence="1">
    <location>
        <begin position="388"/>
        <end position="397"/>
    </location>
</feature>
<keyword evidence="2" id="KW-0812">Transmembrane</keyword>
<accession>A0ABD3P8J8</accession>
<keyword evidence="4" id="KW-1185">Reference proteome</keyword>
<evidence type="ECO:0000313" key="4">
    <source>
        <dbReference type="Proteomes" id="UP001516023"/>
    </source>
</evidence>
<evidence type="ECO:0000313" key="3">
    <source>
        <dbReference type="EMBL" id="KAL3784400.1"/>
    </source>
</evidence>
<comment type="caution">
    <text evidence="3">The sequence shown here is derived from an EMBL/GenBank/DDBJ whole genome shotgun (WGS) entry which is preliminary data.</text>
</comment>
<protein>
    <submittedName>
        <fullName evidence="3">Uncharacterized protein</fullName>
    </submittedName>
</protein>
<feature type="compositionally biased region" description="Polar residues" evidence="1">
    <location>
        <begin position="466"/>
        <end position="491"/>
    </location>
</feature>